<protein>
    <submittedName>
        <fullName evidence="1">Uncharacterized protein</fullName>
    </submittedName>
</protein>
<geneLocation type="plasmid" evidence="1">
    <name>hyperthermophilic archaeal plasmid 1</name>
</geneLocation>
<organism evidence="1">
    <name type="scientific">archaeon enrichment culture clone 1(2010)</name>
    <dbReference type="NCBI Taxonomy" id="795325"/>
    <lineage>
        <taxon>Archaea</taxon>
        <taxon>environmental samples</taxon>
    </lineage>
</organism>
<proteinExistence type="predicted"/>
<evidence type="ECO:0000313" key="1">
    <source>
        <dbReference type="EMBL" id="ADJ54337.1"/>
    </source>
</evidence>
<reference evidence="1" key="1">
    <citation type="journal article" date="2010" name="Environ. Microbiol.">
        <title>Metagenomic analyses of novel viruses and plasmids from a cultured environmental sample of hyperthermophilic neutrophiles.</title>
        <authorList>
            <person name="Garrett R.A."/>
            <person name="Prangishvili D."/>
            <person name="Shah S.A."/>
            <person name="Reuter M."/>
            <person name="Stetter K.O."/>
            <person name="Peng X."/>
        </authorList>
    </citation>
    <scope>NUCLEOTIDE SEQUENCE</scope>
    <source>
        <plasmid evidence="1">hyperthermophilic archaeal plasmid 1</plasmid>
    </source>
</reference>
<sequence>MSEEINLKYVYCDFEKVGPKFIIRCPDGTLHVTPSQVRLGEEGEQFIPREELPLVTSEILGISLTSPKHVYRFANQIYLYRKLQEEGRL</sequence>
<dbReference type="EMBL" id="GU722198">
    <property type="protein sequence ID" value="ADJ54337.1"/>
    <property type="molecule type" value="Genomic_DNA"/>
</dbReference>
<gene>
    <name evidence="1" type="ORF">pHA1_gp59</name>
</gene>
<accession>D9CGI3</accession>
<name>D9CGI3_9ARCH</name>
<keyword evidence="1" id="KW-0614">Plasmid</keyword>
<dbReference type="AlphaFoldDB" id="D9CGI3"/>